<evidence type="ECO:0000313" key="1">
    <source>
        <dbReference type="EMBL" id="CAK9323120.1"/>
    </source>
</evidence>
<gene>
    <name evidence="1" type="ORF">CITCOLO1_LOCUS15291</name>
</gene>
<accession>A0ABP0YWJ5</accession>
<proteinExistence type="predicted"/>
<reference evidence="1 2" key="1">
    <citation type="submission" date="2024-03" db="EMBL/GenBank/DDBJ databases">
        <authorList>
            <person name="Gkanogiannis A."/>
            <person name="Becerra Lopez-Lavalle L."/>
        </authorList>
    </citation>
    <scope>NUCLEOTIDE SEQUENCE [LARGE SCALE GENOMIC DNA]</scope>
</reference>
<protein>
    <submittedName>
        <fullName evidence="1">Uncharacterized protein</fullName>
    </submittedName>
</protein>
<sequence length="97" mass="11181">MLCENLMWGIGEVNGNWTFTIRRLDQSCRNRARGEWIAVDGNVLAYSILFQILSQIGISLSSFFSLSLSLSHFSRERVMIIRQKITLFPIPTFIFAH</sequence>
<keyword evidence="2" id="KW-1185">Reference proteome</keyword>
<evidence type="ECO:0000313" key="2">
    <source>
        <dbReference type="Proteomes" id="UP001642487"/>
    </source>
</evidence>
<name>A0ABP0YWJ5_9ROSI</name>
<dbReference type="EMBL" id="OZ021739">
    <property type="protein sequence ID" value="CAK9323120.1"/>
    <property type="molecule type" value="Genomic_DNA"/>
</dbReference>
<dbReference type="Proteomes" id="UP001642487">
    <property type="component" value="Chromosome 5"/>
</dbReference>
<organism evidence="1 2">
    <name type="scientific">Citrullus colocynthis</name>
    <name type="common">colocynth</name>
    <dbReference type="NCBI Taxonomy" id="252529"/>
    <lineage>
        <taxon>Eukaryota</taxon>
        <taxon>Viridiplantae</taxon>
        <taxon>Streptophyta</taxon>
        <taxon>Embryophyta</taxon>
        <taxon>Tracheophyta</taxon>
        <taxon>Spermatophyta</taxon>
        <taxon>Magnoliopsida</taxon>
        <taxon>eudicotyledons</taxon>
        <taxon>Gunneridae</taxon>
        <taxon>Pentapetalae</taxon>
        <taxon>rosids</taxon>
        <taxon>fabids</taxon>
        <taxon>Cucurbitales</taxon>
        <taxon>Cucurbitaceae</taxon>
        <taxon>Benincaseae</taxon>
        <taxon>Citrullus</taxon>
    </lineage>
</organism>